<dbReference type="Proteomes" id="UP000252680">
    <property type="component" value="Unassembled WGS sequence"/>
</dbReference>
<reference evidence="2 3" key="1">
    <citation type="submission" date="2018-05" db="EMBL/GenBank/DDBJ databases">
        <title>Komagataeibacter cocois sp. nov., for a novel cellulose- producing strain isolated from coconut milk.</title>
        <authorList>
            <person name="Liu L."/>
            <person name="Wang Y."/>
            <person name="Liu S."/>
            <person name="Bi J."/>
            <person name="Chen H."/>
            <person name="Deng J."/>
            <person name="Zhang C."/>
            <person name="Hu Q."/>
            <person name="Li C."/>
        </authorList>
    </citation>
    <scope>NUCLEOTIDE SEQUENCE [LARGE SCALE GENOMIC DNA]</scope>
    <source>
        <strain evidence="2 3">WE7</strain>
    </source>
</reference>
<dbReference type="AlphaFoldDB" id="A0A365YW59"/>
<dbReference type="EMBL" id="QEXL01000011">
    <property type="protein sequence ID" value="RBM06578.1"/>
    <property type="molecule type" value="Genomic_DNA"/>
</dbReference>
<organism evidence="2 3">
    <name type="scientific">Novacetimonas cocois</name>
    <dbReference type="NCBI Taxonomy" id="1747507"/>
    <lineage>
        <taxon>Bacteria</taxon>
        <taxon>Pseudomonadati</taxon>
        <taxon>Pseudomonadota</taxon>
        <taxon>Alphaproteobacteria</taxon>
        <taxon>Acetobacterales</taxon>
        <taxon>Acetobacteraceae</taxon>
        <taxon>Novacetimonas</taxon>
    </lineage>
</organism>
<accession>A0A365YW59</accession>
<keyword evidence="3" id="KW-1185">Reference proteome</keyword>
<feature type="region of interest" description="Disordered" evidence="1">
    <location>
        <begin position="1"/>
        <end position="21"/>
    </location>
</feature>
<name>A0A365YW59_9PROT</name>
<evidence type="ECO:0000256" key="1">
    <source>
        <dbReference type="SAM" id="MobiDB-lite"/>
    </source>
</evidence>
<sequence length="67" mass="7506">MMGKDGKDAHRVTATLTKQQHAEMTRLARKYGMTTAWLVRRACERLIEQENGGPLLPLGLGNLNAER</sequence>
<evidence type="ECO:0000313" key="2">
    <source>
        <dbReference type="EMBL" id="RBM06578.1"/>
    </source>
</evidence>
<evidence type="ECO:0000313" key="3">
    <source>
        <dbReference type="Proteomes" id="UP000252680"/>
    </source>
</evidence>
<dbReference type="RefSeq" id="WP_113596206.1">
    <property type="nucleotide sequence ID" value="NZ_QEXL01000011.1"/>
</dbReference>
<protein>
    <submittedName>
        <fullName evidence="2">CopG family transcriptional regulator</fullName>
    </submittedName>
</protein>
<feature type="compositionally biased region" description="Basic and acidic residues" evidence="1">
    <location>
        <begin position="1"/>
        <end position="11"/>
    </location>
</feature>
<gene>
    <name evidence="2" type="ORF">NJLHNGOC_09830</name>
</gene>
<comment type="caution">
    <text evidence="2">The sequence shown here is derived from an EMBL/GenBank/DDBJ whole genome shotgun (WGS) entry which is preliminary data.</text>
</comment>
<proteinExistence type="predicted"/>
<dbReference type="OrthoDB" id="7596633at2"/>